<dbReference type="PROSITE" id="PS50157">
    <property type="entry name" value="ZINC_FINGER_C2H2_2"/>
    <property type="match status" value="2"/>
</dbReference>
<evidence type="ECO:0000256" key="10">
    <source>
        <dbReference type="SAM" id="MobiDB-lite"/>
    </source>
</evidence>
<feature type="region of interest" description="Disordered" evidence="10">
    <location>
        <begin position="69"/>
        <end position="111"/>
    </location>
</feature>
<dbReference type="GO" id="GO:0005634">
    <property type="term" value="C:nucleus"/>
    <property type="evidence" value="ECO:0007669"/>
    <property type="project" value="UniProtKB-SubCell"/>
</dbReference>
<feature type="domain" description="C2H2-type" evidence="11">
    <location>
        <begin position="48"/>
        <end position="77"/>
    </location>
</feature>
<keyword evidence="13" id="KW-1185">Reference proteome</keyword>
<protein>
    <recommendedName>
        <fullName evidence="11">C2H2-type domain-containing protein</fullName>
    </recommendedName>
</protein>
<evidence type="ECO:0000313" key="13">
    <source>
        <dbReference type="Proteomes" id="UP000014254"/>
    </source>
</evidence>
<name>S2K150_MUCC1</name>
<evidence type="ECO:0000256" key="2">
    <source>
        <dbReference type="ARBA" id="ARBA00022723"/>
    </source>
</evidence>
<evidence type="ECO:0000256" key="7">
    <source>
        <dbReference type="ARBA" id="ARBA00023163"/>
    </source>
</evidence>
<dbReference type="InParanoid" id="S2K150"/>
<gene>
    <name evidence="12" type="ORF">HMPREF1544_04273</name>
</gene>
<dbReference type="FunFam" id="3.30.160.60:FF:002343">
    <property type="entry name" value="Zinc finger protein 33A"/>
    <property type="match status" value="1"/>
</dbReference>
<evidence type="ECO:0000259" key="11">
    <source>
        <dbReference type="PROSITE" id="PS50157"/>
    </source>
</evidence>
<organism evidence="12 13">
    <name type="scientific">Mucor circinelloides f. circinelloides (strain 1006PhL)</name>
    <name type="common">Mucormycosis agent</name>
    <name type="synonym">Calyptromyces circinelloides</name>
    <dbReference type="NCBI Taxonomy" id="1220926"/>
    <lineage>
        <taxon>Eukaryota</taxon>
        <taxon>Fungi</taxon>
        <taxon>Fungi incertae sedis</taxon>
        <taxon>Mucoromycota</taxon>
        <taxon>Mucoromycotina</taxon>
        <taxon>Mucoromycetes</taxon>
        <taxon>Mucorales</taxon>
        <taxon>Mucorineae</taxon>
        <taxon>Mucoraceae</taxon>
        <taxon>Mucor</taxon>
    </lineage>
</organism>
<evidence type="ECO:0000256" key="9">
    <source>
        <dbReference type="PROSITE-ProRule" id="PRU00042"/>
    </source>
</evidence>
<feature type="domain" description="C2H2-type" evidence="11">
    <location>
        <begin position="17"/>
        <end position="47"/>
    </location>
</feature>
<dbReference type="Proteomes" id="UP000014254">
    <property type="component" value="Unassembled WGS sequence"/>
</dbReference>
<dbReference type="PANTHER" id="PTHR47428:SF2">
    <property type="entry name" value="ZINC FINGER PROTEIN RSV1"/>
    <property type="match status" value="1"/>
</dbReference>
<evidence type="ECO:0000256" key="5">
    <source>
        <dbReference type="ARBA" id="ARBA00022833"/>
    </source>
</evidence>
<dbReference type="PANTHER" id="PTHR47428">
    <property type="entry name" value="REGULATORY PROTEIN MIG1-RELATED"/>
    <property type="match status" value="1"/>
</dbReference>
<dbReference type="OMA" id="HTQTHEK"/>
<dbReference type="Gene3D" id="3.30.160.60">
    <property type="entry name" value="Classic Zinc Finger"/>
    <property type="match status" value="2"/>
</dbReference>
<keyword evidence="4 9" id="KW-0863">Zinc-finger</keyword>
<dbReference type="OrthoDB" id="10018191at2759"/>
<dbReference type="GO" id="GO:0008270">
    <property type="term" value="F:zinc ion binding"/>
    <property type="evidence" value="ECO:0007669"/>
    <property type="project" value="UniProtKB-KW"/>
</dbReference>
<dbReference type="SMART" id="SM00355">
    <property type="entry name" value="ZnF_C2H2"/>
    <property type="match status" value="2"/>
</dbReference>
<evidence type="ECO:0000256" key="4">
    <source>
        <dbReference type="ARBA" id="ARBA00022771"/>
    </source>
</evidence>
<evidence type="ECO:0000256" key="3">
    <source>
        <dbReference type="ARBA" id="ARBA00022737"/>
    </source>
</evidence>
<feature type="compositionally biased region" description="Low complexity" evidence="10">
    <location>
        <begin position="78"/>
        <end position="92"/>
    </location>
</feature>
<dbReference type="Pfam" id="PF00096">
    <property type="entry name" value="zf-C2H2"/>
    <property type="match status" value="1"/>
</dbReference>
<keyword evidence="5" id="KW-0862">Zinc</keyword>
<keyword evidence="3" id="KW-0677">Repeat</keyword>
<keyword evidence="6" id="KW-0805">Transcription regulation</keyword>
<dbReference type="PROSITE" id="PS00028">
    <property type="entry name" value="ZINC_FINGER_C2H2_1"/>
    <property type="match status" value="1"/>
</dbReference>
<dbReference type="eggNOG" id="KOG1721">
    <property type="taxonomic scope" value="Eukaryota"/>
</dbReference>
<comment type="subcellular location">
    <subcellularLocation>
        <location evidence="1">Nucleus</location>
    </subcellularLocation>
</comment>
<evidence type="ECO:0000313" key="12">
    <source>
        <dbReference type="EMBL" id="EPB88883.1"/>
    </source>
</evidence>
<dbReference type="GO" id="GO:0000978">
    <property type="term" value="F:RNA polymerase II cis-regulatory region sequence-specific DNA binding"/>
    <property type="evidence" value="ECO:0007669"/>
    <property type="project" value="TreeGrafter"/>
</dbReference>
<dbReference type="InterPro" id="IPR036236">
    <property type="entry name" value="Znf_C2H2_sf"/>
</dbReference>
<proteinExistence type="predicted"/>
<feature type="compositionally biased region" description="Polar residues" evidence="10">
    <location>
        <begin position="93"/>
        <end position="103"/>
    </location>
</feature>
<dbReference type="EMBL" id="KE123943">
    <property type="protein sequence ID" value="EPB88883.1"/>
    <property type="molecule type" value="Genomic_DNA"/>
</dbReference>
<keyword evidence="8" id="KW-0539">Nucleus</keyword>
<sequence>MPNRRRSTGPRSAPKLFRCTGYGNCDMVFTRSEHLARHERKHTGEKPYECIVPGCNRRFSRFDNMMQHTQTHEKTKRSSSSSSAITAAKSAKLNQQPSRSPTPIKSEPPTSEYMLSYPTSDYSYNNNNNKEDVPPLEHSSMIDSRKLPLPRRASLTCTSTTYNLPLTSTSLMYPTPQQQQQNTPRNRCSWPIRREPSFYQQPYQPYSTTNEGYHHNARRRSSTSTLSSESTLVSPVSATFPANNHVRRRISIDDLRLPIEHLKSIQLDEKPKLDAVDITSDEYEALEGFSQFHTRSVVAQSPLSTTELTPSPILRNESPNFASQVCAMRQRVMTLNESFSRG</sequence>
<dbReference type="GO" id="GO:0005737">
    <property type="term" value="C:cytoplasm"/>
    <property type="evidence" value="ECO:0007669"/>
    <property type="project" value="TreeGrafter"/>
</dbReference>
<keyword evidence="7" id="KW-0804">Transcription</keyword>
<evidence type="ECO:0000256" key="6">
    <source>
        <dbReference type="ARBA" id="ARBA00023015"/>
    </source>
</evidence>
<evidence type="ECO:0000256" key="1">
    <source>
        <dbReference type="ARBA" id="ARBA00004123"/>
    </source>
</evidence>
<dbReference type="VEuPathDB" id="FungiDB:HMPREF1544_04273"/>
<dbReference type="SUPFAM" id="SSF57667">
    <property type="entry name" value="beta-beta-alpha zinc fingers"/>
    <property type="match status" value="1"/>
</dbReference>
<keyword evidence="2" id="KW-0479">Metal-binding</keyword>
<reference evidence="13" key="1">
    <citation type="submission" date="2013-05" db="EMBL/GenBank/DDBJ databases">
        <title>The Genome sequence of Mucor circinelloides f. circinelloides 1006PhL.</title>
        <authorList>
            <consortium name="The Broad Institute Genomics Platform"/>
            <person name="Cuomo C."/>
            <person name="Earl A."/>
            <person name="Findley K."/>
            <person name="Lee S.C."/>
            <person name="Walker B."/>
            <person name="Young S."/>
            <person name="Zeng Q."/>
            <person name="Gargeya S."/>
            <person name="Fitzgerald M."/>
            <person name="Haas B."/>
            <person name="Abouelleil A."/>
            <person name="Allen A.W."/>
            <person name="Alvarado L."/>
            <person name="Arachchi H.M."/>
            <person name="Berlin A.M."/>
            <person name="Chapman S.B."/>
            <person name="Gainer-Dewar J."/>
            <person name="Goldberg J."/>
            <person name="Griggs A."/>
            <person name="Gujja S."/>
            <person name="Hansen M."/>
            <person name="Howarth C."/>
            <person name="Imamovic A."/>
            <person name="Ireland A."/>
            <person name="Larimer J."/>
            <person name="McCowan C."/>
            <person name="Murphy C."/>
            <person name="Pearson M."/>
            <person name="Poon T.W."/>
            <person name="Priest M."/>
            <person name="Roberts A."/>
            <person name="Saif S."/>
            <person name="Shea T."/>
            <person name="Sisk P."/>
            <person name="Sykes S."/>
            <person name="Wortman J."/>
            <person name="Nusbaum C."/>
            <person name="Birren B."/>
        </authorList>
    </citation>
    <scope>NUCLEOTIDE SEQUENCE [LARGE SCALE GENOMIC DNA]</scope>
    <source>
        <strain evidence="13">1006PhL</strain>
    </source>
</reference>
<dbReference type="InterPro" id="IPR051007">
    <property type="entry name" value="creA/MIG_C2H2-ZnF"/>
</dbReference>
<evidence type="ECO:0000256" key="8">
    <source>
        <dbReference type="ARBA" id="ARBA00023242"/>
    </source>
</evidence>
<accession>S2K150</accession>
<dbReference type="AlphaFoldDB" id="S2K150"/>
<dbReference type="GO" id="GO:0000433">
    <property type="term" value="P:carbon catabolite repression of transcription from RNA polymerase II promoter by glucose"/>
    <property type="evidence" value="ECO:0007669"/>
    <property type="project" value="TreeGrafter"/>
</dbReference>
<feature type="region of interest" description="Disordered" evidence="10">
    <location>
        <begin position="206"/>
        <end position="230"/>
    </location>
</feature>
<dbReference type="STRING" id="1220926.S2K150"/>
<dbReference type="InterPro" id="IPR013087">
    <property type="entry name" value="Znf_C2H2_type"/>
</dbReference>